<proteinExistence type="predicted"/>
<name>A0A067QMJ3_9AGAM</name>
<dbReference type="AlphaFoldDB" id="A0A067QMJ3"/>
<feature type="chain" id="PRO_5001644194" evidence="2">
    <location>
        <begin position="22"/>
        <end position="328"/>
    </location>
</feature>
<accession>A0A067QMJ3</accession>
<dbReference type="HOGENOM" id="CLU_847475_0_0_1"/>
<gene>
    <name evidence="3" type="ORF">JAAARDRAFT_189378</name>
</gene>
<feature type="compositionally biased region" description="Low complexity" evidence="1">
    <location>
        <begin position="148"/>
        <end position="158"/>
    </location>
</feature>
<keyword evidence="2" id="KW-0732">Signal</keyword>
<dbReference type="InParanoid" id="A0A067QMJ3"/>
<feature type="signal peptide" evidence="2">
    <location>
        <begin position="1"/>
        <end position="21"/>
    </location>
</feature>
<feature type="region of interest" description="Disordered" evidence="1">
    <location>
        <begin position="27"/>
        <end position="48"/>
    </location>
</feature>
<feature type="region of interest" description="Disordered" evidence="1">
    <location>
        <begin position="77"/>
        <end position="201"/>
    </location>
</feature>
<keyword evidence="4" id="KW-1185">Reference proteome</keyword>
<reference evidence="4" key="1">
    <citation type="journal article" date="2014" name="Proc. Natl. Acad. Sci. U.S.A.">
        <title>Extensive sampling of basidiomycete genomes demonstrates inadequacy of the white-rot/brown-rot paradigm for wood decay fungi.</title>
        <authorList>
            <person name="Riley R."/>
            <person name="Salamov A.A."/>
            <person name="Brown D.W."/>
            <person name="Nagy L.G."/>
            <person name="Floudas D."/>
            <person name="Held B.W."/>
            <person name="Levasseur A."/>
            <person name="Lombard V."/>
            <person name="Morin E."/>
            <person name="Otillar R."/>
            <person name="Lindquist E.A."/>
            <person name="Sun H."/>
            <person name="LaButti K.M."/>
            <person name="Schmutz J."/>
            <person name="Jabbour D."/>
            <person name="Luo H."/>
            <person name="Baker S.E."/>
            <person name="Pisabarro A.G."/>
            <person name="Walton J.D."/>
            <person name="Blanchette R.A."/>
            <person name="Henrissat B."/>
            <person name="Martin F."/>
            <person name="Cullen D."/>
            <person name="Hibbett D.S."/>
            <person name="Grigoriev I.V."/>
        </authorList>
    </citation>
    <scope>NUCLEOTIDE SEQUENCE [LARGE SCALE GENOMIC DNA]</scope>
    <source>
        <strain evidence="4">MUCL 33604</strain>
    </source>
</reference>
<organism evidence="3 4">
    <name type="scientific">Jaapia argillacea MUCL 33604</name>
    <dbReference type="NCBI Taxonomy" id="933084"/>
    <lineage>
        <taxon>Eukaryota</taxon>
        <taxon>Fungi</taxon>
        <taxon>Dikarya</taxon>
        <taxon>Basidiomycota</taxon>
        <taxon>Agaricomycotina</taxon>
        <taxon>Agaricomycetes</taxon>
        <taxon>Agaricomycetidae</taxon>
        <taxon>Jaapiales</taxon>
        <taxon>Jaapiaceae</taxon>
        <taxon>Jaapia</taxon>
    </lineage>
</organism>
<dbReference type="EMBL" id="KL197710">
    <property type="protein sequence ID" value="KDQ63851.1"/>
    <property type="molecule type" value="Genomic_DNA"/>
</dbReference>
<feature type="region of interest" description="Disordered" evidence="1">
    <location>
        <begin position="250"/>
        <end position="270"/>
    </location>
</feature>
<feature type="region of interest" description="Disordered" evidence="1">
    <location>
        <begin position="295"/>
        <end position="328"/>
    </location>
</feature>
<feature type="compositionally biased region" description="Polar residues" evidence="1">
    <location>
        <begin position="190"/>
        <end position="200"/>
    </location>
</feature>
<feature type="compositionally biased region" description="Low complexity" evidence="1">
    <location>
        <begin position="95"/>
        <end position="115"/>
    </location>
</feature>
<dbReference type="Proteomes" id="UP000027265">
    <property type="component" value="Unassembled WGS sequence"/>
</dbReference>
<evidence type="ECO:0000313" key="3">
    <source>
        <dbReference type="EMBL" id="KDQ63851.1"/>
    </source>
</evidence>
<feature type="compositionally biased region" description="Gly residues" evidence="1">
    <location>
        <begin position="35"/>
        <end position="45"/>
    </location>
</feature>
<feature type="compositionally biased region" description="Gly residues" evidence="1">
    <location>
        <begin position="77"/>
        <end position="87"/>
    </location>
</feature>
<feature type="compositionally biased region" description="Pro residues" evidence="1">
    <location>
        <begin position="116"/>
        <end position="139"/>
    </location>
</feature>
<feature type="compositionally biased region" description="Gly residues" evidence="1">
    <location>
        <begin position="308"/>
        <end position="328"/>
    </location>
</feature>
<feature type="compositionally biased region" description="Gly residues" evidence="1">
    <location>
        <begin position="250"/>
        <end position="262"/>
    </location>
</feature>
<evidence type="ECO:0000256" key="1">
    <source>
        <dbReference type="SAM" id="MobiDB-lite"/>
    </source>
</evidence>
<evidence type="ECO:0000313" key="4">
    <source>
        <dbReference type="Proteomes" id="UP000027265"/>
    </source>
</evidence>
<protein>
    <submittedName>
        <fullName evidence="3">Uncharacterized protein</fullName>
    </submittedName>
</protein>
<sequence length="328" mass="30437">MRSTALALSFVACLSPSLIAAAPFPSSNSGTAATGPGGQAEGGSVNGPANSAGGLGGLSGLGINMFSNNAGKGGVADSGDAFGGSGGTSPPSVPSLPTQNSSNKSSTKPSNKAATKPPPNQKPTSPPPAAAVAAPPNPLPAMGGTQQGAAPPSKAASSGPGGNASGGSVNGPAGLIGLFGNKAGDGGQASSGTANGSQTRRSLDHFSAQKPDLQGASQTLQGGNAAGGAVNGVEGLGLVNLFSNNAGGGGTAKSGDAKGGSGDHSTMNKSFSDETVVPKAISGAGGMAPGGSVNNPGGLVNIMSNNAGQGGQSGSGSAGSGKGTKGRH</sequence>
<evidence type="ECO:0000256" key="2">
    <source>
        <dbReference type="SAM" id="SignalP"/>
    </source>
</evidence>
<feature type="compositionally biased region" description="Gly residues" evidence="1">
    <location>
        <begin position="159"/>
        <end position="169"/>
    </location>
</feature>